<keyword evidence="6" id="KW-0520">NAD</keyword>
<dbReference type="PRINTS" id="PR00411">
    <property type="entry name" value="PNDRDTASEI"/>
</dbReference>
<organism evidence="10 11">
    <name type="scientific">Compostibacter hankyongensis</name>
    <dbReference type="NCBI Taxonomy" id="1007089"/>
    <lineage>
        <taxon>Bacteria</taxon>
        <taxon>Pseudomonadati</taxon>
        <taxon>Bacteroidota</taxon>
        <taxon>Chitinophagia</taxon>
        <taxon>Chitinophagales</taxon>
        <taxon>Chitinophagaceae</taxon>
        <taxon>Compostibacter</taxon>
    </lineage>
</organism>
<feature type="domain" description="FAD/NAD(P)-binding" evidence="9">
    <location>
        <begin position="18"/>
        <end position="337"/>
    </location>
</feature>
<evidence type="ECO:0000259" key="9">
    <source>
        <dbReference type="Pfam" id="PF07992"/>
    </source>
</evidence>
<protein>
    <recommendedName>
        <fullName evidence="2">NADH:ubiquinone reductase (non-electrogenic)</fullName>
        <ecNumber evidence="2">1.6.5.9</ecNumber>
    </recommendedName>
</protein>
<keyword evidence="5" id="KW-0560">Oxidoreductase</keyword>
<keyword evidence="11" id="KW-1185">Reference proteome</keyword>
<dbReference type="InterPro" id="IPR023753">
    <property type="entry name" value="FAD/NAD-binding_dom"/>
</dbReference>
<dbReference type="PRINTS" id="PR00368">
    <property type="entry name" value="FADPNR"/>
</dbReference>
<evidence type="ECO:0000313" key="11">
    <source>
        <dbReference type="Proteomes" id="UP001501207"/>
    </source>
</evidence>
<evidence type="ECO:0000313" key="10">
    <source>
        <dbReference type="EMBL" id="GAA4317883.1"/>
    </source>
</evidence>
<dbReference type="Proteomes" id="UP001501207">
    <property type="component" value="Unassembled WGS sequence"/>
</dbReference>
<accession>A0ABP8G5R6</accession>
<keyword evidence="8" id="KW-0472">Membrane</keyword>
<gene>
    <name evidence="10" type="ORF">GCM10023143_30240</name>
</gene>
<comment type="similarity">
    <text evidence="1">Belongs to the NADH dehydrogenase family.</text>
</comment>
<name>A0ABP8G5R6_9BACT</name>
<dbReference type="PANTHER" id="PTHR43706:SF47">
    <property type="entry name" value="EXTERNAL NADH-UBIQUINONE OXIDOREDUCTASE 1, MITOCHONDRIAL-RELATED"/>
    <property type="match status" value="1"/>
</dbReference>
<feature type="transmembrane region" description="Helical" evidence="8">
    <location>
        <begin position="386"/>
        <end position="404"/>
    </location>
</feature>
<keyword evidence="4" id="KW-0274">FAD</keyword>
<keyword evidence="8" id="KW-1133">Transmembrane helix</keyword>
<keyword evidence="3" id="KW-0285">Flavoprotein</keyword>
<dbReference type="EC" id="1.6.5.9" evidence="2"/>
<dbReference type="InterPro" id="IPR045024">
    <property type="entry name" value="NDH-2"/>
</dbReference>
<dbReference type="SUPFAM" id="SSF51905">
    <property type="entry name" value="FAD/NAD(P)-binding domain"/>
    <property type="match status" value="2"/>
</dbReference>
<evidence type="ECO:0000256" key="4">
    <source>
        <dbReference type="ARBA" id="ARBA00022827"/>
    </source>
</evidence>
<sequence>MSANFQKGSGKGAGNKQRVIVVGGGFAGLNFVIKLFKNKDFEVVLVDKNNYNYFTPLLYQVATSFLDPSSISYPFRKLFRDKGVSFRMAKLLSVDTVNRTIELSNGRLSYDHLVFASGSKTNFFGNEELRKKTLSLKGIDDAIYMRNELVKTMEKAAVEQDPAERKRLLTIVITGGGPTGVEVAGMLAEMRKYILWKDYPELENSEAEIHIVDGSPALLAPMSDKTHADAYATLSRLGVKIRLNTRVASYDGTTVHFSEGDPIECRTLIWAAGVTANVYKGIPSTSLGAGNRMITDVYNQVKDLENVWAIGDISIQETDAAYPKGHPQLAQPAIQQGKTLAKNFRRAGKGRPMKPFKYFDRGEMAIIGRRHAYADLFKHRLHLRGLLGLLGWLFIHLISLVNYNNKIKTLYGWVVAYFTKDQVLRMIFRSRAGSRQS</sequence>
<dbReference type="RefSeq" id="WP_344980850.1">
    <property type="nucleotide sequence ID" value="NZ_BAABFN010000020.1"/>
</dbReference>
<evidence type="ECO:0000256" key="5">
    <source>
        <dbReference type="ARBA" id="ARBA00023002"/>
    </source>
</evidence>
<dbReference type="Pfam" id="PF07992">
    <property type="entry name" value="Pyr_redox_2"/>
    <property type="match status" value="1"/>
</dbReference>
<comment type="catalytic activity">
    <reaction evidence="7">
        <text>a quinone + NADH + H(+) = a quinol + NAD(+)</text>
        <dbReference type="Rhea" id="RHEA:46160"/>
        <dbReference type="ChEBI" id="CHEBI:15378"/>
        <dbReference type="ChEBI" id="CHEBI:24646"/>
        <dbReference type="ChEBI" id="CHEBI:57540"/>
        <dbReference type="ChEBI" id="CHEBI:57945"/>
        <dbReference type="ChEBI" id="CHEBI:132124"/>
        <dbReference type="EC" id="1.6.5.9"/>
    </reaction>
</comment>
<comment type="caution">
    <text evidence="10">The sequence shown here is derived from an EMBL/GenBank/DDBJ whole genome shotgun (WGS) entry which is preliminary data.</text>
</comment>
<dbReference type="PANTHER" id="PTHR43706">
    <property type="entry name" value="NADH DEHYDROGENASE"/>
    <property type="match status" value="1"/>
</dbReference>
<keyword evidence="8" id="KW-0812">Transmembrane</keyword>
<dbReference type="InterPro" id="IPR036188">
    <property type="entry name" value="FAD/NAD-bd_sf"/>
</dbReference>
<evidence type="ECO:0000256" key="3">
    <source>
        <dbReference type="ARBA" id="ARBA00022630"/>
    </source>
</evidence>
<proteinExistence type="inferred from homology"/>
<evidence type="ECO:0000256" key="8">
    <source>
        <dbReference type="SAM" id="Phobius"/>
    </source>
</evidence>
<evidence type="ECO:0000256" key="2">
    <source>
        <dbReference type="ARBA" id="ARBA00012637"/>
    </source>
</evidence>
<reference evidence="11" key="1">
    <citation type="journal article" date="2019" name="Int. J. Syst. Evol. Microbiol.">
        <title>The Global Catalogue of Microorganisms (GCM) 10K type strain sequencing project: providing services to taxonomists for standard genome sequencing and annotation.</title>
        <authorList>
            <consortium name="The Broad Institute Genomics Platform"/>
            <consortium name="The Broad Institute Genome Sequencing Center for Infectious Disease"/>
            <person name="Wu L."/>
            <person name="Ma J."/>
        </authorList>
    </citation>
    <scope>NUCLEOTIDE SEQUENCE [LARGE SCALE GENOMIC DNA]</scope>
    <source>
        <strain evidence="11">JCM 17664</strain>
    </source>
</reference>
<evidence type="ECO:0000256" key="7">
    <source>
        <dbReference type="ARBA" id="ARBA00047599"/>
    </source>
</evidence>
<dbReference type="Gene3D" id="3.50.50.100">
    <property type="match status" value="1"/>
</dbReference>
<evidence type="ECO:0000256" key="1">
    <source>
        <dbReference type="ARBA" id="ARBA00005272"/>
    </source>
</evidence>
<evidence type="ECO:0000256" key="6">
    <source>
        <dbReference type="ARBA" id="ARBA00023027"/>
    </source>
</evidence>
<dbReference type="EMBL" id="BAABFN010000020">
    <property type="protein sequence ID" value="GAA4317883.1"/>
    <property type="molecule type" value="Genomic_DNA"/>
</dbReference>